<dbReference type="InterPro" id="IPR019378">
    <property type="entry name" value="GDP-Fuc_O-FucTrfase"/>
</dbReference>
<dbReference type="GO" id="GO:0016020">
    <property type="term" value="C:membrane"/>
    <property type="evidence" value="ECO:0007669"/>
    <property type="project" value="UniProtKB-SubCell"/>
</dbReference>
<keyword evidence="4" id="KW-0328">Glycosyltransferase</keyword>
<keyword evidence="7" id="KW-0735">Signal-anchor</keyword>
<dbReference type="OMA" id="ECGHGHP"/>
<keyword evidence="5" id="KW-0808">Transferase</keyword>
<feature type="region of interest" description="Disordered" evidence="14">
    <location>
        <begin position="1"/>
        <end position="23"/>
    </location>
</feature>
<keyword evidence="17" id="KW-1185">Reference proteome</keyword>
<dbReference type="HOGENOM" id="CLU_018420_7_0_1"/>
<evidence type="ECO:0000256" key="10">
    <source>
        <dbReference type="ARBA" id="ARBA00023180"/>
    </source>
</evidence>
<evidence type="ECO:0000256" key="15">
    <source>
        <dbReference type="SAM" id="Phobius"/>
    </source>
</evidence>
<organism evidence="16 17">
    <name type="scientific">Amborella trichopoda</name>
    <dbReference type="NCBI Taxonomy" id="13333"/>
    <lineage>
        <taxon>Eukaryota</taxon>
        <taxon>Viridiplantae</taxon>
        <taxon>Streptophyta</taxon>
        <taxon>Embryophyta</taxon>
        <taxon>Tracheophyta</taxon>
        <taxon>Spermatophyta</taxon>
        <taxon>Magnoliopsida</taxon>
        <taxon>Amborellales</taxon>
        <taxon>Amborellaceae</taxon>
        <taxon>Amborella</taxon>
    </lineage>
</organism>
<dbReference type="InterPro" id="IPR024709">
    <property type="entry name" value="FucosylTrfase_pln"/>
</dbReference>
<dbReference type="OrthoDB" id="2015856at2759"/>
<evidence type="ECO:0000256" key="9">
    <source>
        <dbReference type="ARBA" id="ARBA00023136"/>
    </source>
</evidence>
<sequence>MANAATTGNHVSASNSNSPVSGLMGTMNRRRHADYDLEVVESKEPNHNLEGVGELKEERSGSGFFFPTNLRVQWINFSMTLFFIVIIVVFQFWNFRGLYFFDETLDREERLVVPLRTSNPYNAAIQEVDAGQYQYKQLPIWSKPDSNGFSQCIDSRRKSHRVDATNGYILARANGGLNQMRTGICDMVAIAKIMNATLVLPMLDHNSFWTDPSEFGDIFDAQHFINYLKDDVHIVEKLPPELAAANKIDKAPVSWSKASYYRKEIVPLLLQHKVINFTHTDSRLANNGLADSIQKLRCKANYGALRFTKEIDEFGKKLIDRLTKDGKPFIALHLRYEKDMLAFTGCSHNLTSEESEDLYEMRKAVKHWKEKEIDGEDKRIQGGCPMTPRETAIFLKAMGYPEDTIIYIVAGEIYGSNSMKILRSEFPHVYTHSTLATEDELALFKQYQNRLAAVDYMLAVKSDVFVYTYDGNMAKAVQGHRKFQDFQKTIIPDKHKFVQLIDKLDRGELHWENFSNKVQAAHKNKTGGPSFRESGDFPRLEENFHANPYPGCICKFRTETDSVKQGILHSEKSAASANSELKQIQ</sequence>
<evidence type="ECO:0000313" key="16">
    <source>
        <dbReference type="EMBL" id="ERN09632.1"/>
    </source>
</evidence>
<dbReference type="Gene3D" id="3.40.50.11350">
    <property type="match status" value="1"/>
</dbReference>
<evidence type="ECO:0000256" key="7">
    <source>
        <dbReference type="ARBA" id="ARBA00022968"/>
    </source>
</evidence>
<evidence type="ECO:0000256" key="8">
    <source>
        <dbReference type="ARBA" id="ARBA00022989"/>
    </source>
</evidence>
<protein>
    <recommendedName>
        <fullName evidence="13">O-fucosyltransferase family protein</fullName>
    </recommendedName>
</protein>
<comment type="pathway">
    <text evidence="2">Glycan metabolism.</text>
</comment>
<dbReference type="GO" id="GO:0016757">
    <property type="term" value="F:glycosyltransferase activity"/>
    <property type="evidence" value="ECO:0007669"/>
    <property type="project" value="UniProtKB-KW"/>
</dbReference>
<dbReference type="Gramene" id="ERN09632">
    <property type="protein sequence ID" value="ERN09632"/>
    <property type="gene ID" value="AMTR_s00029p00193940"/>
</dbReference>
<feature type="transmembrane region" description="Helical" evidence="15">
    <location>
        <begin position="74"/>
        <end position="93"/>
    </location>
</feature>
<dbReference type="eggNOG" id="ENOG502QQ4D">
    <property type="taxonomic scope" value="Eukaryota"/>
</dbReference>
<name>W1PI12_AMBTC</name>
<evidence type="ECO:0000256" key="13">
    <source>
        <dbReference type="ARBA" id="ARBA00030350"/>
    </source>
</evidence>
<accession>W1PI12</accession>
<keyword evidence="10" id="KW-0325">Glycoprotein</keyword>
<reference evidence="17" key="1">
    <citation type="journal article" date="2013" name="Science">
        <title>The Amborella genome and the evolution of flowering plants.</title>
        <authorList>
            <consortium name="Amborella Genome Project"/>
        </authorList>
    </citation>
    <scope>NUCLEOTIDE SEQUENCE [LARGE SCALE GENOMIC DNA]</scope>
</reference>
<evidence type="ECO:0000256" key="6">
    <source>
        <dbReference type="ARBA" id="ARBA00022692"/>
    </source>
</evidence>
<evidence type="ECO:0000256" key="5">
    <source>
        <dbReference type="ARBA" id="ARBA00022679"/>
    </source>
</evidence>
<dbReference type="AlphaFoldDB" id="W1PI12"/>
<evidence type="ECO:0000256" key="1">
    <source>
        <dbReference type="ARBA" id="ARBA00004606"/>
    </source>
</evidence>
<evidence type="ECO:0000256" key="11">
    <source>
        <dbReference type="ARBA" id="ARBA00023253"/>
    </source>
</evidence>
<feature type="compositionally biased region" description="Polar residues" evidence="14">
    <location>
        <begin position="1"/>
        <end position="20"/>
    </location>
</feature>
<keyword evidence="8 15" id="KW-1133">Transmembrane helix</keyword>
<evidence type="ECO:0000256" key="12">
    <source>
        <dbReference type="ARBA" id="ARBA00023277"/>
    </source>
</evidence>
<dbReference type="PANTHER" id="PTHR31741:SF4">
    <property type="entry name" value="O-FUCOSYLTRANSFERASE 28"/>
    <property type="match status" value="1"/>
</dbReference>
<keyword evidence="12" id="KW-0119">Carbohydrate metabolism</keyword>
<dbReference type="PANTHER" id="PTHR31741">
    <property type="entry name" value="OS02G0726500 PROTEIN-RELATED"/>
    <property type="match status" value="1"/>
</dbReference>
<dbReference type="FunFam" id="3.40.50.11350:FF:000011">
    <property type="entry name" value="O-fucosyltransferase 28"/>
    <property type="match status" value="1"/>
</dbReference>
<comment type="subcellular location">
    <subcellularLocation>
        <location evidence="1">Membrane</location>
        <topology evidence="1">Single-pass type II membrane protein</topology>
    </subcellularLocation>
</comment>
<evidence type="ECO:0000256" key="4">
    <source>
        <dbReference type="ARBA" id="ARBA00022676"/>
    </source>
</evidence>
<evidence type="ECO:0000256" key="3">
    <source>
        <dbReference type="ARBA" id="ARBA00007737"/>
    </source>
</evidence>
<keyword evidence="11" id="KW-0294">Fucose metabolism</keyword>
<dbReference type="EMBL" id="KI392980">
    <property type="protein sequence ID" value="ERN09632.1"/>
    <property type="molecule type" value="Genomic_DNA"/>
</dbReference>
<gene>
    <name evidence="16" type="ORF">AMTR_s00029p00193940</name>
</gene>
<evidence type="ECO:0000256" key="2">
    <source>
        <dbReference type="ARBA" id="ARBA00004881"/>
    </source>
</evidence>
<dbReference type="Pfam" id="PF10250">
    <property type="entry name" value="O-FucT"/>
    <property type="match status" value="1"/>
</dbReference>
<dbReference type="GO" id="GO:0006004">
    <property type="term" value="P:fucose metabolic process"/>
    <property type="evidence" value="ECO:0007669"/>
    <property type="project" value="UniProtKB-KW"/>
</dbReference>
<dbReference type="GO" id="GO:0005737">
    <property type="term" value="C:cytoplasm"/>
    <property type="evidence" value="ECO:0000318"/>
    <property type="project" value="GO_Central"/>
</dbReference>
<proteinExistence type="inferred from homology"/>
<dbReference type="CDD" id="cd11299">
    <property type="entry name" value="O-FucT_plant"/>
    <property type="match status" value="1"/>
</dbReference>
<dbReference type="PIRSF" id="PIRSF009360">
    <property type="entry name" value="UCP009360"/>
    <property type="match status" value="1"/>
</dbReference>
<keyword evidence="6 15" id="KW-0812">Transmembrane</keyword>
<dbReference type="Proteomes" id="UP000017836">
    <property type="component" value="Unassembled WGS sequence"/>
</dbReference>
<keyword evidence="9 15" id="KW-0472">Membrane</keyword>
<comment type="similarity">
    <text evidence="3">Belongs to the glycosyltransferase GT106 family.</text>
</comment>
<evidence type="ECO:0000256" key="14">
    <source>
        <dbReference type="SAM" id="MobiDB-lite"/>
    </source>
</evidence>
<evidence type="ECO:0000313" key="17">
    <source>
        <dbReference type="Proteomes" id="UP000017836"/>
    </source>
</evidence>